<reference evidence="5" key="1">
    <citation type="submission" date="2020-03" db="EMBL/GenBank/DDBJ databases">
        <title>Long-read based genome assembly of a Labrador retriever dog.</title>
        <authorList>
            <person name="Eory L."/>
            <person name="Zhang W."/>
            <person name="Schoenebeck J."/>
        </authorList>
    </citation>
    <scope>NUCLEOTIDE SEQUENCE [LARGE SCALE GENOMIC DNA]</scope>
    <source>
        <strain evidence="5">Labrador retriever</strain>
    </source>
</reference>
<organism evidence="5 6">
    <name type="scientific">Canis lupus familiaris</name>
    <name type="common">Dog</name>
    <name type="synonym">Canis familiaris</name>
    <dbReference type="NCBI Taxonomy" id="9615"/>
    <lineage>
        <taxon>Eukaryota</taxon>
        <taxon>Metazoa</taxon>
        <taxon>Chordata</taxon>
        <taxon>Craniata</taxon>
        <taxon>Vertebrata</taxon>
        <taxon>Euteleostomi</taxon>
        <taxon>Mammalia</taxon>
        <taxon>Eutheria</taxon>
        <taxon>Laurasiatheria</taxon>
        <taxon>Carnivora</taxon>
        <taxon>Caniformia</taxon>
        <taxon>Canidae</taxon>
        <taxon>Canis</taxon>
    </lineage>
</organism>
<dbReference type="GO" id="GO:0005615">
    <property type="term" value="C:extracellular space"/>
    <property type="evidence" value="ECO:0000318"/>
    <property type="project" value="GO_Central"/>
</dbReference>
<name>A0A8I3MR99_CANLF</name>
<keyword evidence="6" id="KW-1185">Reference proteome</keyword>
<reference evidence="5" key="3">
    <citation type="submission" date="2025-09" db="UniProtKB">
        <authorList>
            <consortium name="Ensembl"/>
        </authorList>
    </citation>
    <scope>IDENTIFICATION</scope>
    <source>
        <strain evidence="5">Boxer</strain>
    </source>
</reference>
<proteinExistence type="predicted"/>
<dbReference type="Gene3D" id="2.100.10.30">
    <property type="entry name" value="Jacalin-like lectin domain"/>
    <property type="match status" value="1"/>
</dbReference>
<dbReference type="GeneTree" id="ENSGT00940000163143"/>
<keyword evidence="1" id="KW-0732">Signal</keyword>
<dbReference type="Ensembl" id="ENSCAFT00845006572.1">
    <property type="protein sequence ID" value="ENSCAFP00845005229.1"/>
    <property type="gene ID" value="ENSCAFG00845003676.1"/>
</dbReference>
<accession>A0A8I3MR99</accession>
<evidence type="ECO:0000256" key="3">
    <source>
        <dbReference type="SAM" id="MobiDB-lite"/>
    </source>
</evidence>
<dbReference type="InterPro" id="IPR001229">
    <property type="entry name" value="Jacalin-like_lectin_dom"/>
</dbReference>
<dbReference type="AlphaFoldDB" id="A0A8I3MR99"/>
<keyword evidence="2" id="KW-0430">Lectin</keyword>
<dbReference type="Proteomes" id="UP000805418">
    <property type="component" value="Chromosome 6"/>
</dbReference>
<feature type="region of interest" description="Disordered" evidence="3">
    <location>
        <begin position="180"/>
        <end position="212"/>
    </location>
</feature>
<dbReference type="PANTHER" id="PTHR33589">
    <property type="entry name" value="OS11G0524900 PROTEIN"/>
    <property type="match status" value="1"/>
</dbReference>
<sequence length="328" mass="34686">MEGQRLGGLFQLAPGTHGAPRGSAGTSASAAGSPRDTELCTGPNEVLGQVLNKAGASRGHVAWSPPWGGDLLAKLGRAPSNPVTSGCSSGPGAEWRGPEAAGQWLSPSRFVCVGHGAKTISTACPGASPRMAWDSPRKSSHCPFLPVPPAALTPSFWMGAHRAVMGIKSRRRAPGTRLCATRTGRQDSPGQEPWDSPSRGHAAVADPRPPGEHRLLGRAIQVRCGSSWSTVYGTSGGNTQEFILQPGEYITMISGSYKLYMHSLVIYTHVGRYGLFGKESDFNFMAYPDEEGQVLTGICGQHKLLGISGLCFNWGYPPTNITEVYASL</sequence>
<dbReference type="InterPro" id="IPR052321">
    <property type="entry name" value="PolyBind_ProtTraffic"/>
</dbReference>
<feature type="region of interest" description="Disordered" evidence="3">
    <location>
        <begin position="1"/>
        <end position="40"/>
    </location>
</feature>
<evidence type="ECO:0000256" key="2">
    <source>
        <dbReference type="ARBA" id="ARBA00022734"/>
    </source>
</evidence>
<evidence type="ECO:0000256" key="1">
    <source>
        <dbReference type="ARBA" id="ARBA00022729"/>
    </source>
</evidence>
<dbReference type="PANTHER" id="PTHR33589:SF1">
    <property type="entry name" value="ZYMOGEN GRANULE PROTEIN 16 HOMOLOG B"/>
    <property type="match status" value="1"/>
</dbReference>
<evidence type="ECO:0000313" key="5">
    <source>
        <dbReference type="Ensembl" id="ENSCAFP00845005229.1"/>
    </source>
</evidence>
<evidence type="ECO:0000313" key="6">
    <source>
        <dbReference type="Proteomes" id="UP000805418"/>
    </source>
</evidence>
<dbReference type="InterPro" id="IPR036404">
    <property type="entry name" value="Jacalin-like_lectin_dom_sf"/>
</dbReference>
<reference evidence="5" key="2">
    <citation type="submission" date="2025-08" db="UniProtKB">
        <authorList>
            <consortium name="Ensembl"/>
        </authorList>
    </citation>
    <scope>IDENTIFICATION</scope>
    <source>
        <strain evidence="5">Boxer</strain>
    </source>
</reference>
<dbReference type="SUPFAM" id="SSF51101">
    <property type="entry name" value="Mannose-binding lectins"/>
    <property type="match status" value="1"/>
</dbReference>
<dbReference type="SMART" id="SM00915">
    <property type="entry name" value="Jacalin"/>
    <property type="match status" value="1"/>
</dbReference>
<protein>
    <recommendedName>
        <fullName evidence="4">Jacalin-type lectin domain-containing protein</fullName>
    </recommendedName>
</protein>
<dbReference type="PROSITE" id="PS51752">
    <property type="entry name" value="JACALIN_LECTIN"/>
    <property type="match status" value="1"/>
</dbReference>
<dbReference type="GO" id="GO:0030246">
    <property type="term" value="F:carbohydrate binding"/>
    <property type="evidence" value="ECO:0007669"/>
    <property type="project" value="UniProtKB-KW"/>
</dbReference>
<dbReference type="OrthoDB" id="9606821at2759"/>
<dbReference type="Pfam" id="PF01419">
    <property type="entry name" value="Jacalin"/>
    <property type="match status" value="1"/>
</dbReference>
<feature type="compositionally biased region" description="Low complexity" evidence="3">
    <location>
        <begin position="18"/>
        <end position="34"/>
    </location>
</feature>
<feature type="domain" description="Jacalin-type lectin" evidence="4">
    <location>
        <begin position="180"/>
        <end position="316"/>
    </location>
</feature>
<evidence type="ECO:0000259" key="4">
    <source>
        <dbReference type="PROSITE" id="PS51752"/>
    </source>
</evidence>